<evidence type="ECO:0000256" key="4">
    <source>
        <dbReference type="ARBA" id="ARBA00012949"/>
    </source>
</evidence>
<dbReference type="EC" id="7.1.1.9" evidence="4"/>
<comment type="similarity">
    <text evidence="3">Belongs to the cytochrome c oxidase subunit 2 family.</text>
</comment>
<dbReference type="InterPro" id="IPR008972">
    <property type="entry name" value="Cupredoxin"/>
</dbReference>
<feature type="domain" description="Cytochrome oxidase subunit II copper A binding" evidence="14">
    <location>
        <begin position="97"/>
        <end position="211"/>
    </location>
</feature>
<dbReference type="PANTHER" id="PTHR22888">
    <property type="entry name" value="CYTOCHROME C OXIDASE, SUBUNIT II"/>
    <property type="match status" value="1"/>
</dbReference>
<keyword evidence="7" id="KW-0460">Magnesium</keyword>
<evidence type="ECO:0000256" key="9">
    <source>
        <dbReference type="ARBA" id="ARBA00023008"/>
    </source>
</evidence>
<sequence>MTSNLYTFSSQPTLDNLVIYTWCLSIFISVWVISALIVNFYFNSETSFRSFWRVSFDGIESFLIVLSSILIITIITLNLIVVRSHSPWYYNSDSQNVIENSIAIVGRQWYWVYNLLQSDVENSFDSYITSLVDCVDNALNLKTNKIYSLNITSADVLHSFALPSAQIKSDAVPGRINNIYLLTNVPGRHVGYCSEFCGAGHSYMPIVVNVF</sequence>
<dbReference type="SUPFAM" id="SSF49503">
    <property type="entry name" value="Cupredoxins"/>
    <property type="match status" value="1"/>
</dbReference>
<comment type="subcellular location">
    <subcellularLocation>
        <location evidence="2">Membrane</location>
    </subcellularLocation>
</comment>
<keyword evidence="15" id="KW-0496">Mitochondrion</keyword>
<proteinExistence type="inferred from homology"/>
<keyword evidence="8" id="KW-0249">Electron transport</keyword>
<evidence type="ECO:0000256" key="5">
    <source>
        <dbReference type="ARBA" id="ARBA00022448"/>
    </source>
</evidence>
<dbReference type="EMBL" id="JN592039">
    <property type="protein sequence ID" value="AEO93258.1"/>
    <property type="molecule type" value="Genomic_DNA"/>
</dbReference>
<dbReference type="InterPro" id="IPR002429">
    <property type="entry name" value="CcO_II-like_C"/>
</dbReference>
<keyword evidence="9" id="KW-0186">Copper</keyword>
<gene>
    <name evidence="15" type="primary">cox2</name>
</gene>
<dbReference type="AlphaFoldDB" id="H6U4S2"/>
<dbReference type="PRINTS" id="PR01166">
    <property type="entry name" value="CYCOXIDASEII"/>
</dbReference>
<dbReference type="GO" id="GO:0042773">
    <property type="term" value="P:ATP synthesis coupled electron transport"/>
    <property type="evidence" value="ECO:0007669"/>
    <property type="project" value="TreeGrafter"/>
</dbReference>
<dbReference type="GO" id="GO:0005507">
    <property type="term" value="F:copper ion binding"/>
    <property type="evidence" value="ECO:0007669"/>
    <property type="project" value="InterPro"/>
</dbReference>
<evidence type="ECO:0000256" key="12">
    <source>
        <dbReference type="ARBA" id="ARBA00049512"/>
    </source>
</evidence>
<evidence type="ECO:0000256" key="10">
    <source>
        <dbReference type="ARBA" id="ARBA00023136"/>
    </source>
</evidence>
<protein>
    <recommendedName>
        <fullName evidence="4">cytochrome-c oxidase</fullName>
        <ecNumber evidence="4">7.1.1.9</ecNumber>
    </recommendedName>
    <alternativeName>
        <fullName evidence="11">Cytochrome c oxidase polypeptide II</fullName>
    </alternativeName>
</protein>
<evidence type="ECO:0000259" key="14">
    <source>
        <dbReference type="PROSITE" id="PS50857"/>
    </source>
</evidence>
<keyword evidence="10 13" id="KW-0472">Membrane</keyword>
<evidence type="ECO:0000256" key="1">
    <source>
        <dbReference type="ARBA" id="ARBA00001935"/>
    </source>
</evidence>
<dbReference type="Pfam" id="PF00116">
    <property type="entry name" value="COX2"/>
    <property type="match status" value="1"/>
</dbReference>
<dbReference type="CTD" id="4513"/>
<evidence type="ECO:0000256" key="8">
    <source>
        <dbReference type="ARBA" id="ARBA00022982"/>
    </source>
</evidence>
<keyword evidence="13" id="KW-1133">Transmembrane helix</keyword>
<keyword evidence="5" id="KW-0813">Transport</keyword>
<dbReference type="InterPro" id="IPR001505">
    <property type="entry name" value="Copper_CuA"/>
</dbReference>
<evidence type="ECO:0000256" key="3">
    <source>
        <dbReference type="ARBA" id="ARBA00007866"/>
    </source>
</evidence>
<feature type="transmembrane region" description="Helical" evidence="13">
    <location>
        <begin position="62"/>
        <end position="82"/>
    </location>
</feature>
<dbReference type="GO" id="GO:0016020">
    <property type="term" value="C:membrane"/>
    <property type="evidence" value="ECO:0007669"/>
    <property type="project" value="UniProtKB-SubCell"/>
</dbReference>
<reference evidence="15" key="1">
    <citation type="journal article" date="2012" name="Mol. Biol. Rep.">
        <title>The complete mitochondrial genome of Pseudochauhanea macrorchis (Monogenea: Chauhaneidae) revealed a highly repetitive region and a gene rearrangement hot spot in Polyopisthocotylea.</title>
        <authorList>
            <person name="Zhang J."/>
            <person name="Wu X."/>
            <person name="Xie M."/>
            <person name="Li A."/>
        </authorList>
    </citation>
    <scope>NUCLEOTIDE SEQUENCE</scope>
</reference>
<organism evidence="15">
    <name type="scientific">Pseudochauhanea macrorchis</name>
    <name type="common">Flatworm</name>
    <dbReference type="NCBI Taxonomy" id="1086615"/>
    <lineage>
        <taxon>Eukaryota</taxon>
        <taxon>Metazoa</taxon>
        <taxon>Spiralia</taxon>
        <taxon>Lophotrochozoa</taxon>
        <taxon>Platyhelminthes</taxon>
        <taxon>Monogenea</taxon>
        <taxon>Polyopisthocotylea</taxon>
        <taxon>Mazocraeidea</taxon>
        <taxon>Chauhaneidae</taxon>
        <taxon>Pseudochauhanea</taxon>
    </lineage>
</organism>
<dbReference type="RefSeq" id="YP_005351109.1">
    <property type="nucleotide sequence ID" value="NC_016950.1"/>
</dbReference>
<accession>H6U4S2</accession>
<geneLocation type="mitochondrion" evidence="15"/>
<comment type="catalytic activity">
    <reaction evidence="12">
        <text>4 Fe(II)-[cytochrome c] + O2 + 8 H(+)(in) = 4 Fe(III)-[cytochrome c] + 2 H2O + 4 H(+)(out)</text>
        <dbReference type="Rhea" id="RHEA:11436"/>
        <dbReference type="Rhea" id="RHEA-COMP:10350"/>
        <dbReference type="Rhea" id="RHEA-COMP:14399"/>
        <dbReference type="ChEBI" id="CHEBI:15377"/>
        <dbReference type="ChEBI" id="CHEBI:15378"/>
        <dbReference type="ChEBI" id="CHEBI:15379"/>
        <dbReference type="ChEBI" id="CHEBI:29033"/>
        <dbReference type="ChEBI" id="CHEBI:29034"/>
        <dbReference type="EC" id="7.1.1.9"/>
    </reaction>
    <physiologicalReaction direction="left-to-right" evidence="12">
        <dbReference type="Rhea" id="RHEA:11437"/>
    </physiologicalReaction>
</comment>
<evidence type="ECO:0000313" key="15">
    <source>
        <dbReference type="EMBL" id="AEO93258.1"/>
    </source>
</evidence>
<evidence type="ECO:0000256" key="7">
    <source>
        <dbReference type="ARBA" id="ARBA00022842"/>
    </source>
</evidence>
<dbReference type="PANTHER" id="PTHR22888:SF9">
    <property type="entry name" value="CYTOCHROME C OXIDASE SUBUNIT 2"/>
    <property type="match status" value="1"/>
</dbReference>
<feature type="transmembrane region" description="Helical" evidence="13">
    <location>
        <begin position="17"/>
        <end position="42"/>
    </location>
</feature>
<dbReference type="GeneID" id="11816483"/>
<dbReference type="PROSITE" id="PS50857">
    <property type="entry name" value="COX2_CUA"/>
    <property type="match status" value="1"/>
</dbReference>
<dbReference type="InterPro" id="IPR045187">
    <property type="entry name" value="CcO_II"/>
</dbReference>
<evidence type="ECO:0000256" key="11">
    <source>
        <dbReference type="ARBA" id="ARBA00031389"/>
    </source>
</evidence>
<dbReference type="GO" id="GO:0004129">
    <property type="term" value="F:cytochrome-c oxidase activity"/>
    <property type="evidence" value="ECO:0007669"/>
    <property type="project" value="UniProtKB-EC"/>
</dbReference>
<comment type="cofactor">
    <cofactor evidence="1">
        <name>Cu cation</name>
        <dbReference type="ChEBI" id="CHEBI:23378"/>
    </cofactor>
</comment>
<dbReference type="Gene3D" id="2.60.40.420">
    <property type="entry name" value="Cupredoxins - blue copper proteins"/>
    <property type="match status" value="1"/>
</dbReference>
<evidence type="ECO:0000256" key="6">
    <source>
        <dbReference type="ARBA" id="ARBA00022723"/>
    </source>
</evidence>
<name>H6U4S2_PSEMH</name>
<evidence type="ECO:0000256" key="2">
    <source>
        <dbReference type="ARBA" id="ARBA00004370"/>
    </source>
</evidence>
<keyword evidence="6" id="KW-0479">Metal-binding</keyword>
<keyword evidence="13" id="KW-0812">Transmembrane</keyword>
<evidence type="ECO:0000256" key="13">
    <source>
        <dbReference type="SAM" id="Phobius"/>
    </source>
</evidence>
<dbReference type="PROSITE" id="PS00078">
    <property type="entry name" value="COX2"/>
    <property type="match status" value="1"/>
</dbReference>